<dbReference type="Proteomes" id="UP000277212">
    <property type="component" value="Unassembled WGS sequence"/>
</dbReference>
<dbReference type="EMBL" id="NKUJ01000664">
    <property type="protein sequence ID" value="RMJ01453.1"/>
    <property type="molecule type" value="Genomic_DNA"/>
</dbReference>
<name>A0A3M2R835_9HYPO</name>
<dbReference type="AlphaFoldDB" id="A0A3M2R835"/>
<evidence type="ECO:0000313" key="3">
    <source>
        <dbReference type="Proteomes" id="UP000277212"/>
    </source>
</evidence>
<evidence type="ECO:0000256" key="1">
    <source>
        <dbReference type="SAM" id="MobiDB-lite"/>
    </source>
</evidence>
<comment type="caution">
    <text evidence="2">The sequence shown here is derived from an EMBL/GenBank/DDBJ whole genome shotgun (WGS) entry which is preliminary data.</text>
</comment>
<organism evidence="2 3">
    <name type="scientific">Fusarium kuroshium</name>
    <dbReference type="NCBI Taxonomy" id="2010991"/>
    <lineage>
        <taxon>Eukaryota</taxon>
        <taxon>Fungi</taxon>
        <taxon>Dikarya</taxon>
        <taxon>Ascomycota</taxon>
        <taxon>Pezizomycotina</taxon>
        <taxon>Sordariomycetes</taxon>
        <taxon>Hypocreomycetidae</taxon>
        <taxon>Hypocreales</taxon>
        <taxon>Nectriaceae</taxon>
        <taxon>Fusarium</taxon>
        <taxon>Fusarium solani species complex</taxon>
    </lineage>
</organism>
<keyword evidence="3" id="KW-1185">Reference proteome</keyword>
<proteinExistence type="predicted"/>
<gene>
    <name evidence="2" type="ORF">CDV36_015803</name>
</gene>
<feature type="region of interest" description="Disordered" evidence="1">
    <location>
        <begin position="59"/>
        <end position="78"/>
    </location>
</feature>
<sequence length="78" mass="8387">MLQQSLHKVIVPTLRCPVQRCTTFRIQGVDVGPIFQKQENHGIRMSGCSYVGFDGAGAAGAPEDRNTSSPIEENDGVA</sequence>
<accession>A0A3M2R835</accession>
<protein>
    <submittedName>
        <fullName evidence="2">Uncharacterized protein</fullName>
    </submittedName>
</protein>
<reference evidence="2 3" key="1">
    <citation type="submission" date="2017-06" db="EMBL/GenBank/DDBJ databases">
        <title>Comparative genomic analysis of Ambrosia Fusariam Clade fungi.</title>
        <authorList>
            <person name="Stajich J.E."/>
            <person name="Carrillo J."/>
            <person name="Kijimoto T."/>
            <person name="Eskalen A."/>
            <person name="O'Donnell K."/>
            <person name="Kasson M."/>
        </authorList>
    </citation>
    <scope>NUCLEOTIDE SEQUENCE [LARGE SCALE GENOMIC DNA]</scope>
    <source>
        <strain evidence="2">UCR3666</strain>
    </source>
</reference>
<evidence type="ECO:0000313" key="2">
    <source>
        <dbReference type="EMBL" id="RMJ01453.1"/>
    </source>
</evidence>